<reference evidence="2" key="1">
    <citation type="journal article" date="2019" name="Int. J. Syst. Evol. Microbiol.">
        <title>The Global Catalogue of Microorganisms (GCM) 10K type strain sequencing project: providing services to taxonomists for standard genome sequencing and annotation.</title>
        <authorList>
            <consortium name="The Broad Institute Genomics Platform"/>
            <consortium name="The Broad Institute Genome Sequencing Center for Infectious Disease"/>
            <person name="Wu L."/>
            <person name="Ma J."/>
        </authorList>
    </citation>
    <scope>NUCLEOTIDE SEQUENCE [LARGE SCALE GENOMIC DNA]</scope>
    <source>
        <strain evidence="2">JCM 17460</strain>
    </source>
</reference>
<dbReference type="RefSeq" id="WP_218234184.1">
    <property type="nucleotide sequence ID" value="NZ_BAABBB010000013.1"/>
</dbReference>
<keyword evidence="2" id="KW-1185">Reference proteome</keyword>
<gene>
    <name evidence="1" type="ORF">GCM10022263_25970</name>
</gene>
<evidence type="ECO:0008006" key="3">
    <source>
        <dbReference type="Google" id="ProtNLM"/>
    </source>
</evidence>
<comment type="caution">
    <text evidence="1">The sequence shown here is derived from an EMBL/GenBank/DDBJ whole genome shotgun (WGS) entry which is preliminary data.</text>
</comment>
<protein>
    <recommendedName>
        <fullName evidence="3">IPT/TIG domain-containing protein</fullName>
    </recommendedName>
</protein>
<dbReference type="Proteomes" id="UP001500301">
    <property type="component" value="Unassembled WGS sequence"/>
</dbReference>
<sequence>MPYTTNTQVGAETAWSPSLTFAMPTPIAAHDTITVDAQLGALPAQTLPEDMTDVWVSVWNLEITSEHWNPLRLYDQFYLASFDKDSALVFPALEYDTDYVDPGIYHHKVKSIELLFTGKDGNGDFVEYSYECDQVVNPQPILTTAVYDLSATPELVLDRTTAQVGEGVGFTGMNLLAAAPANPRATASVTIGGRAVGTVEVDDSGSVQGTVVVPAGLAGTVEVRVANGPRSASALLSVSPAGGGAGGVDVNDPSTWHPNAQSGAVDHVATLKVAAKKIRSGKKLKLGGAGFAPGEAVIIKARGGKGRGARSFNKVVYANAAGSIKTNLRLKGAARGKWRVTAIGVTSGHGGKAVFSVR</sequence>
<evidence type="ECO:0000313" key="1">
    <source>
        <dbReference type="EMBL" id="GAA3537102.1"/>
    </source>
</evidence>
<name>A0ABP6VPR1_9ACTN</name>
<organism evidence="1 2">
    <name type="scientific">Nocardioides daeguensis</name>
    <dbReference type="NCBI Taxonomy" id="908359"/>
    <lineage>
        <taxon>Bacteria</taxon>
        <taxon>Bacillati</taxon>
        <taxon>Actinomycetota</taxon>
        <taxon>Actinomycetes</taxon>
        <taxon>Propionibacteriales</taxon>
        <taxon>Nocardioidaceae</taxon>
        <taxon>Nocardioides</taxon>
    </lineage>
</organism>
<proteinExistence type="predicted"/>
<dbReference type="EMBL" id="BAABBB010000013">
    <property type="protein sequence ID" value="GAA3537102.1"/>
    <property type="molecule type" value="Genomic_DNA"/>
</dbReference>
<accession>A0ABP6VPR1</accession>
<evidence type="ECO:0000313" key="2">
    <source>
        <dbReference type="Proteomes" id="UP001500301"/>
    </source>
</evidence>